<evidence type="ECO:0000313" key="2">
    <source>
        <dbReference type="Proteomes" id="UP000499080"/>
    </source>
</evidence>
<dbReference type="AlphaFoldDB" id="A0A4Y2KWG0"/>
<gene>
    <name evidence="1" type="ORF">AVEN_113830_1</name>
</gene>
<accession>A0A4Y2KWG0</accession>
<organism evidence="1 2">
    <name type="scientific">Araneus ventricosus</name>
    <name type="common">Orbweaver spider</name>
    <name type="synonym">Epeira ventricosa</name>
    <dbReference type="NCBI Taxonomy" id="182803"/>
    <lineage>
        <taxon>Eukaryota</taxon>
        <taxon>Metazoa</taxon>
        <taxon>Ecdysozoa</taxon>
        <taxon>Arthropoda</taxon>
        <taxon>Chelicerata</taxon>
        <taxon>Arachnida</taxon>
        <taxon>Araneae</taxon>
        <taxon>Araneomorphae</taxon>
        <taxon>Entelegynae</taxon>
        <taxon>Araneoidea</taxon>
        <taxon>Araneidae</taxon>
        <taxon>Araneus</taxon>
    </lineage>
</organism>
<protein>
    <submittedName>
        <fullName evidence="1">Uncharacterized protein</fullName>
    </submittedName>
</protein>
<comment type="caution">
    <text evidence="1">The sequence shown here is derived from an EMBL/GenBank/DDBJ whole genome shotgun (WGS) entry which is preliminary data.</text>
</comment>
<reference evidence="1 2" key="1">
    <citation type="journal article" date="2019" name="Sci. Rep.">
        <title>Orb-weaving spider Araneus ventricosus genome elucidates the spidroin gene catalogue.</title>
        <authorList>
            <person name="Kono N."/>
            <person name="Nakamura H."/>
            <person name="Ohtoshi R."/>
            <person name="Moran D.A.P."/>
            <person name="Shinohara A."/>
            <person name="Yoshida Y."/>
            <person name="Fujiwara M."/>
            <person name="Mori M."/>
            <person name="Tomita M."/>
            <person name="Arakawa K."/>
        </authorList>
    </citation>
    <scope>NUCLEOTIDE SEQUENCE [LARGE SCALE GENOMIC DNA]</scope>
</reference>
<evidence type="ECO:0000313" key="1">
    <source>
        <dbReference type="EMBL" id="GBN06499.1"/>
    </source>
</evidence>
<dbReference type="Proteomes" id="UP000499080">
    <property type="component" value="Unassembled WGS sequence"/>
</dbReference>
<dbReference type="PROSITE" id="PS51257">
    <property type="entry name" value="PROKAR_LIPOPROTEIN"/>
    <property type="match status" value="1"/>
</dbReference>
<dbReference type="EMBL" id="BGPR01005070">
    <property type="protein sequence ID" value="GBN06499.1"/>
    <property type="molecule type" value="Genomic_DNA"/>
</dbReference>
<keyword evidence="2" id="KW-1185">Reference proteome</keyword>
<proteinExistence type="predicted"/>
<name>A0A4Y2KWG0_ARAVE</name>
<sequence>MGFGIRDSVDFLQNTGGFAACGLLLLSPVRIKKMCTLEPNNSSRSSFSFQSHCLKLDICLVVGKAITQMQTDLLHVNIFSMDDLFGTDSHFKPWSDEEDISESSTPPLRQWKFLHDLEGFESTNKLGDF</sequence>